<feature type="domain" description="Out at first protein BRICHOS-like" evidence="3">
    <location>
        <begin position="25"/>
        <end position="167"/>
    </location>
</feature>
<evidence type="ECO:0000259" key="3">
    <source>
        <dbReference type="Pfam" id="PF14941"/>
    </source>
</evidence>
<dbReference type="AlphaFoldDB" id="A0A8C7EJA9"/>
<reference evidence="5" key="1">
    <citation type="submission" date="2025-08" db="UniProtKB">
        <authorList>
            <consortium name="Ensembl"/>
        </authorList>
    </citation>
    <scope>IDENTIFICATION</scope>
</reference>
<accession>A0A8C7EJA9</accession>
<dbReference type="InterPro" id="IPR053894">
    <property type="entry name" value="OAF_N"/>
</dbReference>
<name>A0A8C7EJA9_NEOVI</name>
<dbReference type="Pfam" id="PF22873">
    <property type="entry name" value="OAF_C"/>
    <property type="match status" value="1"/>
</dbReference>
<evidence type="ECO:0000313" key="6">
    <source>
        <dbReference type="Proteomes" id="UP000694425"/>
    </source>
</evidence>
<dbReference type="Ensembl" id="ENSNVIT00000003071.1">
    <property type="protein sequence ID" value="ENSNVIP00000002639.1"/>
    <property type="gene ID" value="ENSNVIG00000002114.1"/>
</dbReference>
<organism evidence="5 6">
    <name type="scientific">Neovison vison</name>
    <name type="common">American mink</name>
    <name type="synonym">Mustela vison</name>
    <dbReference type="NCBI Taxonomy" id="452646"/>
    <lineage>
        <taxon>Eukaryota</taxon>
        <taxon>Metazoa</taxon>
        <taxon>Chordata</taxon>
        <taxon>Craniata</taxon>
        <taxon>Vertebrata</taxon>
        <taxon>Euteleostomi</taxon>
        <taxon>Mammalia</taxon>
        <taxon>Eutheria</taxon>
        <taxon>Laurasiatheria</taxon>
        <taxon>Carnivora</taxon>
        <taxon>Caniformia</taxon>
        <taxon>Musteloidea</taxon>
        <taxon>Mustelidae</taxon>
        <taxon>Mustelinae</taxon>
        <taxon>Neogale</taxon>
    </lineage>
</organism>
<reference evidence="5" key="2">
    <citation type="submission" date="2025-09" db="UniProtKB">
        <authorList>
            <consortium name="Ensembl"/>
        </authorList>
    </citation>
    <scope>IDENTIFICATION</scope>
</reference>
<dbReference type="Pfam" id="PF14941">
    <property type="entry name" value="OAF_N"/>
    <property type="match status" value="1"/>
</dbReference>
<evidence type="ECO:0000256" key="1">
    <source>
        <dbReference type="ARBA" id="ARBA00005786"/>
    </source>
</evidence>
<proteinExistence type="inferred from homology"/>
<keyword evidence="6" id="KW-1185">Reference proteome</keyword>
<comment type="similarity">
    <text evidence="1">Belongs to the OAF family.</text>
</comment>
<sequence length="258" mass="29037">VFCLGRTIAHPAVLASLSLPLSTPLRVRVRLPDGQVTEESLQADSDADSISLELRKPDGTLVSFTADFKKDVKIFRALILGELEKGQSQFQALCFVTRLHHNEIIPSEAMKNPRAVRQAEEVRGLEHLHMDVAVNFSQGGLLSPHLRNVCAEAAESIYTRQEDVRFWLEQGVDSSVFEALPEATEPSGLQRCGQVGDSGRPCICRYGLSLAWYPCLLKYCHSRDRPAPYRCGIRSCQKNYSFDFYVPRRLLCLWDEEP</sequence>
<dbReference type="PANTHER" id="PTHR13423">
    <property type="entry name" value="OUT AT FIRST"/>
    <property type="match status" value="1"/>
</dbReference>
<dbReference type="Proteomes" id="UP000694425">
    <property type="component" value="Unplaced"/>
</dbReference>
<evidence type="ECO:0000259" key="4">
    <source>
        <dbReference type="Pfam" id="PF22873"/>
    </source>
</evidence>
<protein>
    <recommendedName>
        <fullName evidence="2">Out at first protein homolog</fullName>
    </recommendedName>
</protein>
<dbReference type="InterPro" id="IPR026315">
    <property type="entry name" value="Oaf"/>
</dbReference>
<dbReference type="PANTHER" id="PTHR13423:SF2">
    <property type="entry name" value="OUT AT FIRST PROTEIN HOMOLOG"/>
    <property type="match status" value="1"/>
</dbReference>
<dbReference type="GeneTree" id="ENSGT00390000012008"/>
<dbReference type="InterPro" id="IPR053897">
    <property type="entry name" value="Oaf_C"/>
</dbReference>
<evidence type="ECO:0000313" key="5">
    <source>
        <dbReference type="Ensembl" id="ENSNVIP00000002639.1"/>
    </source>
</evidence>
<evidence type="ECO:0000256" key="2">
    <source>
        <dbReference type="ARBA" id="ARBA00021639"/>
    </source>
</evidence>
<feature type="domain" description="Out at first C-terminal" evidence="4">
    <location>
        <begin position="191"/>
        <end position="256"/>
    </location>
</feature>